<dbReference type="EMBL" id="CP061800">
    <property type="protein sequence ID" value="QTA90656.1"/>
    <property type="molecule type" value="Genomic_DNA"/>
</dbReference>
<dbReference type="AlphaFoldDB" id="A0A975GR36"/>
<evidence type="ECO:0000313" key="2">
    <source>
        <dbReference type="Proteomes" id="UP000663722"/>
    </source>
</evidence>
<name>A0A975GR36_9BACT</name>
<dbReference type="Proteomes" id="UP000663722">
    <property type="component" value="Chromosome"/>
</dbReference>
<accession>A0A975GR36</accession>
<organism evidence="1 2">
    <name type="scientific">Desulfonema magnum</name>
    <dbReference type="NCBI Taxonomy" id="45655"/>
    <lineage>
        <taxon>Bacteria</taxon>
        <taxon>Pseudomonadati</taxon>
        <taxon>Thermodesulfobacteriota</taxon>
        <taxon>Desulfobacteria</taxon>
        <taxon>Desulfobacterales</taxon>
        <taxon>Desulfococcaceae</taxon>
        <taxon>Desulfonema</taxon>
    </lineage>
</organism>
<reference evidence="1" key="1">
    <citation type="journal article" date="2021" name="Microb. Physiol.">
        <title>Proteogenomic Insights into the Physiology of Marine, Sulfate-Reducing, Filamentous Desulfonema limicola and Desulfonema magnum.</title>
        <authorList>
            <person name="Schnaars V."/>
            <person name="Wohlbrand L."/>
            <person name="Scheve S."/>
            <person name="Hinrichs C."/>
            <person name="Reinhardt R."/>
            <person name="Rabus R."/>
        </authorList>
    </citation>
    <scope>NUCLEOTIDE SEQUENCE</scope>
    <source>
        <strain evidence="1">4be13</strain>
    </source>
</reference>
<protein>
    <submittedName>
        <fullName evidence="1">Uncharacterized protein</fullName>
    </submittedName>
</protein>
<gene>
    <name evidence="1" type="ORF">dnm_067170</name>
</gene>
<keyword evidence="2" id="KW-1185">Reference proteome</keyword>
<proteinExistence type="predicted"/>
<sequence>MQTINRSREPRQKIFHIEGGSPFHLFKSSGMPVSQKSDCWRTTHNVEISDFKSLKSDGNKLLFVYGITKNRFSDLIGQLNSYFSLPDDWDGYEGVAPNRQTIDDAIHLLRLLPKHISVPKPTLGNSGTVGFYWEKGNSYAEICFEGDETFWYYAKDSSNEIGEDIVSLNTETLPDDLILFLKQF</sequence>
<dbReference type="KEGG" id="dmm:dnm_067170"/>
<evidence type="ECO:0000313" key="1">
    <source>
        <dbReference type="EMBL" id="QTA90656.1"/>
    </source>
</evidence>